<dbReference type="AlphaFoldDB" id="A0A9X2D3M7"/>
<evidence type="ECO:0000256" key="1">
    <source>
        <dbReference type="ARBA" id="ARBA00006611"/>
    </source>
</evidence>
<dbReference type="PANTHER" id="PTHR30486:SF6">
    <property type="entry name" value="TYPE IV PILUS RETRACTATION ATPASE PILT"/>
    <property type="match status" value="1"/>
</dbReference>
<evidence type="ECO:0000256" key="2">
    <source>
        <dbReference type="RuleBase" id="RU366071"/>
    </source>
</evidence>
<dbReference type="GO" id="GO:0016887">
    <property type="term" value="F:ATP hydrolysis activity"/>
    <property type="evidence" value="ECO:0007669"/>
    <property type="project" value="InterPro"/>
</dbReference>
<keyword evidence="5" id="KW-1185">Reference proteome</keyword>
<sequence>MNALKAQCSPGSTGLLAPLYEFLNDTQVSEVLINRPQEVYVERVGILERFDLPVLTTSYLRRLFALIANENKQTLSENSPILSGNLKDGSRVQLVIPPASLYETLSIRKFTLKQVGFSEYNEQGFFSLAHAVSLDESTQASREVYLRELYNAKNWHEFIRKAIIHKKTIIISGGTSSGKTTFLNSCLSEIPLDERLITLEDTYEIDSPHPNQVRLKALKQIGDTAPHPSMQDLVQATLRLRPDRIIMGEIRGKEIFDFVSACSTGHSGSIATIHANNPKVAFMRMAQLYKLNQVAGMTESDIYAVLHEAIDIIVQLQKTAAGRRLVEVYYKHA</sequence>
<dbReference type="PANTHER" id="PTHR30486">
    <property type="entry name" value="TWITCHING MOTILITY PROTEIN PILT"/>
    <property type="match status" value="1"/>
</dbReference>
<gene>
    <name evidence="4" type="primary">virB11</name>
    <name evidence="4" type="ORF">LOX96_17305</name>
</gene>
<dbReference type="InterPro" id="IPR014155">
    <property type="entry name" value="VirB11"/>
</dbReference>
<comment type="similarity">
    <text evidence="1 2">Belongs to the GSP E family.</text>
</comment>
<keyword evidence="2" id="KW-0547">Nucleotide-binding</keyword>
<dbReference type="EMBL" id="JAJKBJ010000048">
    <property type="protein sequence ID" value="MCL9685858.1"/>
    <property type="molecule type" value="Genomic_DNA"/>
</dbReference>
<keyword evidence="2" id="KW-0067">ATP-binding</keyword>
<dbReference type="Proteomes" id="UP001139721">
    <property type="component" value="Unassembled WGS sequence"/>
</dbReference>
<dbReference type="NCBIfam" id="TIGR02788">
    <property type="entry name" value="VirB11"/>
    <property type="match status" value="1"/>
</dbReference>
<dbReference type="InterPro" id="IPR027417">
    <property type="entry name" value="P-loop_NTPase"/>
</dbReference>
<dbReference type="GO" id="GO:0005524">
    <property type="term" value="F:ATP binding"/>
    <property type="evidence" value="ECO:0007669"/>
    <property type="project" value="UniProtKB-UniRule"/>
</dbReference>
<dbReference type="GO" id="GO:0043684">
    <property type="term" value="C:type IV secretion system complex"/>
    <property type="evidence" value="ECO:0007669"/>
    <property type="project" value="UniProtKB-UniRule"/>
</dbReference>
<evidence type="ECO:0000313" key="4">
    <source>
        <dbReference type="EMBL" id="MCL9685858.1"/>
    </source>
</evidence>
<evidence type="ECO:0000313" key="5">
    <source>
        <dbReference type="Proteomes" id="UP001139721"/>
    </source>
</evidence>
<dbReference type="Gene3D" id="3.40.50.300">
    <property type="entry name" value="P-loop containing nucleotide triphosphate hydrolases"/>
    <property type="match status" value="1"/>
</dbReference>
<comment type="caution">
    <text evidence="4">The sequence shown here is derived from an EMBL/GenBank/DDBJ whole genome shotgun (WGS) entry which is preliminary data.</text>
</comment>
<evidence type="ECO:0000259" key="3">
    <source>
        <dbReference type="Pfam" id="PF00437"/>
    </source>
</evidence>
<reference evidence="4" key="1">
    <citation type="submission" date="2021-11" db="EMBL/GenBank/DDBJ databases">
        <title>Legionella maioricencis sp. nov., a new species isolated from hot water samples in Mallorca.</title>
        <authorList>
            <person name="Crespi S."/>
            <person name="Drasar V."/>
            <person name="Salva-Serra F."/>
            <person name="Jaen-Luchoro D."/>
            <person name="Pineiro-Iglesias B."/>
            <person name="Aliaga F."/>
            <person name="Fernandez-Juarez V."/>
            <person name="Coll G."/>
            <person name="Moore E.R.B."/>
            <person name="Bennasar-Figueras A."/>
        </authorList>
    </citation>
    <scope>NUCLEOTIDE SEQUENCE</scope>
    <source>
        <strain evidence="4">HCPI-6</strain>
    </source>
</reference>
<dbReference type="RefSeq" id="WP_250424437.1">
    <property type="nucleotide sequence ID" value="NZ_JAJKBJ010000048.1"/>
</dbReference>
<comment type="function">
    <text evidence="2">Part of the Type IV secretion system.</text>
</comment>
<feature type="domain" description="Bacterial type II secretion system protein E" evidence="3">
    <location>
        <begin position="17"/>
        <end position="292"/>
    </location>
</feature>
<dbReference type="SUPFAM" id="SSF52540">
    <property type="entry name" value="P-loop containing nucleoside triphosphate hydrolases"/>
    <property type="match status" value="1"/>
</dbReference>
<name>A0A9X2D3M7_9GAMM</name>
<dbReference type="GO" id="GO:0044097">
    <property type="term" value="P:secretion by the type IV secretion system"/>
    <property type="evidence" value="ECO:0007669"/>
    <property type="project" value="InterPro"/>
</dbReference>
<proteinExistence type="inferred from homology"/>
<protein>
    <recommendedName>
        <fullName evidence="2">Type IV secretion system protein</fullName>
    </recommendedName>
</protein>
<dbReference type="Pfam" id="PF00437">
    <property type="entry name" value="T2SSE"/>
    <property type="match status" value="1"/>
</dbReference>
<accession>A0A9X2D3M7</accession>
<dbReference type="Gene3D" id="3.30.450.90">
    <property type="match status" value="1"/>
</dbReference>
<dbReference type="InterPro" id="IPR050921">
    <property type="entry name" value="T4SS_GSP_E_ATPase"/>
</dbReference>
<dbReference type="CDD" id="cd01130">
    <property type="entry name" value="VirB11-like_ATPase"/>
    <property type="match status" value="1"/>
</dbReference>
<dbReference type="InterPro" id="IPR001482">
    <property type="entry name" value="T2SS/T4SS_dom"/>
</dbReference>
<organism evidence="4 5">
    <name type="scientific">Legionella maioricensis</name>
    <dbReference type="NCBI Taxonomy" id="2896528"/>
    <lineage>
        <taxon>Bacteria</taxon>
        <taxon>Pseudomonadati</taxon>
        <taxon>Pseudomonadota</taxon>
        <taxon>Gammaproteobacteria</taxon>
        <taxon>Legionellales</taxon>
        <taxon>Legionellaceae</taxon>
        <taxon>Legionella</taxon>
    </lineage>
</organism>